<dbReference type="PANTHER" id="PTHR12830">
    <property type="entry name" value="ANAPHASE-PROMOTING COMPLEX SUBUNIT 5"/>
    <property type="match status" value="1"/>
</dbReference>
<dbReference type="UniPathway" id="UPA00143"/>
<dbReference type="InterPro" id="IPR011990">
    <property type="entry name" value="TPR-like_helical_dom_sf"/>
</dbReference>
<evidence type="ECO:0000259" key="11">
    <source>
        <dbReference type="Pfam" id="PF12862"/>
    </source>
</evidence>
<reference evidence="13" key="1">
    <citation type="journal article" date="2010" name="Genome Biol.">
        <title>Genome sequence of the necrotrophic plant pathogen Pythium ultimum reveals original pathogenicity mechanisms and effector repertoire.</title>
        <authorList>
            <person name="Levesque C.A."/>
            <person name="Brouwer H."/>
            <person name="Cano L."/>
            <person name="Hamilton J.P."/>
            <person name="Holt C."/>
            <person name="Huitema E."/>
            <person name="Raffaele S."/>
            <person name="Robideau G.P."/>
            <person name="Thines M."/>
            <person name="Win J."/>
            <person name="Zerillo M.M."/>
            <person name="Beakes G.W."/>
            <person name="Boore J.L."/>
            <person name="Busam D."/>
            <person name="Dumas B."/>
            <person name="Ferriera S."/>
            <person name="Fuerstenberg S.I."/>
            <person name="Gachon C.M."/>
            <person name="Gaulin E."/>
            <person name="Govers F."/>
            <person name="Grenville-Briggs L."/>
            <person name="Horner N."/>
            <person name="Hostetler J."/>
            <person name="Jiang R.H."/>
            <person name="Johnson J."/>
            <person name="Krajaejun T."/>
            <person name="Lin H."/>
            <person name="Meijer H.J."/>
            <person name="Moore B."/>
            <person name="Morris P."/>
            <person name="Phuntmart V."/>
            <person name="Puiu D."/>
            <person name="Shetty J."/>
            <person name="Stajich J.E."/>
            <person name="Tripathy S."/>
            <person name="Wawra S."/>
            <person name="van West P."/>
            <person name="Whitty B.R."/>
            <person name="Coutinho P.M."/>
            <person name="Henrissat B."/>
            <person name="Martin F."/>
            <person name="Thomas P.D."/>
            <person name="Tyler B.M."/>
            <person name="De Vries R.P."/>
            <person name="Kamoun S."/>
            <person name="Yandell M."/>
            <person name="Tisserat N."/>
            <person name="Buell C.R."/>
        </authorList>
    </citation>
    <scope>NUCLEOTIDE SEQUENCE</scope>
    <source>
        <strain evidence="13">DAOM:BR144</strain>
    </source>
</reference>
<evidence type="ECO:0000313" key="13">
    <source>
        <dbReference type="Proteomes" id="UP000019132"/>
    </source>
</evidence>
<keyword evidence="4" id="KW-0498">Mitosis</keyword>
<feature type="compositionally biased region" description="Acidic residues" evidence="9">
    <location>
        <begin position="228"/>
        <end position="246"/>
    </location>
</feature>
<keyword evidence="10" id="KW-0732">Signal</keyword>
<feature type="compositionally biased region" description="Basic and acidic residues" evidence="9">
    <location>
        <begin position="206"/>
        <end position="227"/>
    </location>
</feature>
<keyword evidence="3" id="KW-0132">Cell division</keyword>
<dbReference type="VEuPathDB" id="FungiDB:PYU1_G000419"/>
<organism evidence="12 13">
    <name type="scientific">Globisporangium ultimum (strain ATCC 200006 / CBS 805.95 / DAOM BR144)</name>
    <name type="common">Pythium ultimum</name>
    <dbReference type="NCBI Taxonomy" id="431595"/>
    <lineage>
        <taxon>Eukaryota</taxon>
        <taxon>Sar</taxon>
        <taxon>Stramenopiles</taxon>
        <taxon>Oomycota</taxon>
        <taxon>Peronosporomycetes</taxon>
        <taxon>Pythiales</taxon>
        <taxon>Pythiaceae</taxon>
        <taxon>Globisporangium</taxon>
    </lineage>
</organism>
<evidence type="ECO:0000256" key="3">
    <source>
        <dbReference type="ARBA" id="ARBA00022618"/>
    </source>
</evidence>
<dbReference type="GO" id="GO:0031145">
    <property type="term" value="P:anaphase-promoting complex-dependent catabolic process"/>
    <property type="evidence" value="ECO:0007669"/>
    <property type="project" value="TreeGrafter"/>
</dbReference>
<keyword evidence="5" id="KW-0833">Ubl conjugation pathway</keyword>
<name>K3W628_GLOUD</name>
<proteinExistence type="inferred from homology"/>
<dbReference type="EMBL" id="GL376636">
    <property type="status" value="NOT_ANNOTATED_CDS"/>
    <property type="molecule type" value="Genomic_DNA"/>
</dbReference>
<dbReference type="InParanoid" id="K3W628"/>
<dbReference type="EnsemblProtists" id="PYU1_T000419">
    <property type="protein sequence ID" value="PYU1_T000419"/>
    <property type="gene ID" value="PYU1_G000419"/>
</dbReference>
<dbReference type="GO" id="GO:0005680">
    <property type="term" value="C:anaphase-promoting complex"/>
    <property type="evidence" value="ECO:0007669"/>
    <property type="project" value="InterPro"/>
</dbReference>
<feature type="domain" description="Anaphase-promoting complex subunit 5" evidence="11">
    <location>
        <begin position="383"/>
        <end position="506"/>
    </location>
</feature>
<feature type="domain" description="Anaphase-promoting complex subunit 5" evidence="11">
    <location>
        <begin position="752"/>
        <end position="822"/>
    </location>
</feature>
<comment type="similarity">
    <text evidence="1">Belongs to the APC5 family.</text>
</comment>
<evidence type="ECO:0000256" key="2">
    <source>
        <dbReference type="ARBA" id="ARBA00016066"/>
    </source>
</evidence>
<feature type="chain" id="PRO_5003867671" description="Anaphase-promoting complex subunit 5" evidence="10">
    <location>
        <begin position="24"/>
        <end position="1034"/>
    </location>
</feature>
<comment type="function">
    <text evidence="8">Component of the anaphase promoting complex/cyclosome (APC/C), a cell cycle-regulated E3 ubiquitin ligase that controls progression through mitosis and the G1 phase of the cell cycle. The APC/C complex acts by mediating ubiquitination and subsequent degradation of target proteins: it mainly mediates the formation of 'Lys-11'-linked polyubiquitin chains and, to a lower extent, the formation of 'Lys-48'- and 'Lys-63'-linked polyubiquitin chains. The APC/C complex catalyzes assembly of branched 'Lys-11'-/'Lys-48'-linked branched ubiquitin chains on target proteins.</text>
</comment>
<evidence type="ECO:0000256" key="4">
    <source>
        <dbReference type="ARBA" id="ARBA00022776"/>
    </source>
</evidence>
<evidence type="ECO:0000256" key="6">
    <source>
        <dbReference type="ARBA" id="ARBA00023306"/>
    </source>
</evidence>
<dbReference type="HOGENOM" id="CLU_312050_0_0_1"/>
<dbReference type="GO" id="GO:0051301">
    <property type="term" value="P:cell division"/>
    <property type="evidence" value="ECO:0007669"/>
    <property type="project" value="UniProtKB-KW"/>
</dbReference>
<dbReference type="PANTHER" id="PTHR12830:SF9">
    <property type="entry name" value="ANAPHASE-PROMOTING COMPLEX SUBUNIT 5"/>
    <property type="match status" value="1"/>
</dbReference>
<feature type="compositionally biased region" description="Low complexity" evidence="9">
    <location>
        <begin position="421"/>
        <end position="437"/>
    </location>
</feature>
<sequence>MRPWVANCYVLSVSILVAEYVRQHQEDARRDAPDAGTEQEEAQSPSRVEQTVISKSSLNALALFLVEEIQHPMKAHEDGSESGMSVTTLGSLLRRLQSYISDPNDFMILSIVLVGILVKIDSPDAVSNVVDRIAECATPLNQSGNAEDRDSSEESASLLLMRKSVLGLFVRKFLLGVNRLLFDGISRLYDEVTRYVEQFQLEEERARENVEHQQQDNENDEAKHEENGDGEESDVFDGESEEENDGENGAMEMDLSTLPQSISVKKADGFLWKDQTNNNLLLSPIPIRLPAANSAVFTPLDDPPSTIASPSKARTSTALLSVSTEPQDSKIWSHDQMNYILTDMMRTVERERTLNGNALDDDPFSAHLRQVTQSDRSNPSVLFVKYLDFLHRRDYQGALDSLHQYHDIALLPRRRNYQSRGADVSGSSNGVAAGSASTLSGDSPGGMHFQGTGIQYAALNLAGLQIMFDHYQAAYESIQEAIRVAQHHGDHVCVAFALSWLIRVYQKLGKSKQEVLGLLESCIERAKELHIRSLQVLADLIQVESNLLKGCASDRYSPSDRTAQHLPHFYVAQTPSPRPLHIWLRLQESVKTINLMSAPTGTNSLGFGGTSRGIGTMNPQLAAQQAMTNSNNINQLEQNGSGMRWMKSVEGVLDSIWKLSGKLSLSSAVGWRLFGHQTLAAVFDRMHFICFQDTATASEIAISVCQMALSQLGDVDLEQSNIYAQGLCFLLDTVDAIGEELIHHVSVQRKLHHLFYLWALRSGQAERAKMHLELLLNLSSAHHDLPAYIEALLARAKLWCDLGEYSKSLELLESLEKTCNEHSFAFLHAQVLIMTCQVLRVASSADAPFSALNSVLRATQVCEQQEYDLLLAEAHIVIAEIYISMGKTKEAYSLVNAQMPLVMEHGDIHLRGECLLVLAKVMLACADAAPPDCAITSEDRVLELLNESFSMFTASLNIKRLREVAYLKALIFNQLSRDPHQATVYIQEKEIAAKEFLTYEKRLEQAKRFEIEPFFEMEFPESIRRVITNRLMGN</sequence>
<accession>K3W628</accession>
<reference evidence="12" key="3">
    <citation type="submission" date="2015-02" db="UniProtKB">
        <authorList>
            <consortium name="EnsemblProtists"/>
        </authorList>
    </citation>
    <scope>IDENTIFICATION</scope>
    <source>
        <strain evidence="12">DAOM BR144</strain>
    </source>
</reference>
<dbReference type="Proteomes" id="UP000019132">
    <property type="component" value="Unassembled WGS sequence"/>
</dbReference>
<evidence type="ECO:0000313" key="12">
    <source>
        <dbReference type="EnsemblProtists" id="PYU1_T000419"/>
    </source>
</evidence>
<dbReference type="GO" id="GO:0070979">
    <property type="term" value="P:protein K11-linked ubiquitination"/>
    <property type="evidence" value="ECO:0007669"/>
    <property type="project" value="TreeGrafter"/>
</dbReference>
<feature type="signal peptide" evidence="10">
    <location>
        <begin position="1"/>
        <end position="23"/>
    </location>
</feature>
<protein>
    <recommendedName>
        <fullName evidence="2">Anaphase-promoting complex subunit 5</fullName>
    </recommendedName>
    <alternativeName>
        <fullName evidence="7">Cyclosome subunit 5</fullName>
    </alternativeName>
</protein>
<dbReference type="SUPFAM" id="SSF48452">
    <property type="entry name" value="TPR-like"/>
    <property type="match status" value="2"/>
</dbReference>
<dbReference type="AlphaFoldDB" id="K3W628"/>
<dbReference type="OMA" id="YAPRSHM"/>
<reference evidence="13" key="2">
    <citation type="submission" date="2010-04" db="EMBL/GenBank/DDBJ databases">
        <authorList>
            <person name="Buell R."/>
            <person name="Hamilton J."/>
            <person name="Hostetler J."/>
        </authorList>
    </citation>
    <scope>NUCLEOTIDE SEQUENCE [LARGE SCALE GENOMIC DNA]</scope>
    <source>
        <strain evidence="13">DAOM:BR144</strain>
    </source>
</reference>
<evidence type="ECO:0000256" key="8">
    <source>
        <dbReference type="ARBA" id="ARBA00045696"/>
    </source>
</evidence>
<dbReference type="Gene3D" id="1.25.40.10">
    <property type="entry name" value="Tetratricopeptide repeat domain"/>
    <property type="match status" value="1"/>
</dbReference>
<keyword evidence="13" id="KW-1185">Reference proteome</keyword>
<evidence type="ECO:0000256" key="5">
    <source>
        <dbReference type="ARBA" id="ARBA00022786"/>
    </source>
</evidence>
<dbReference type="InterPro" id="IPR026000">
    <property type="entry name" value="Apc5_dom"/>
</dbReference>
<keyword evidence="6" id="KW-0131">Cell cycle</keyword>
<dbReference type="eggNOG" id="KOG4322">
    <property type="taxonomic scope" value="Eukaryota"/>
</dbReference>
<feature type="region of interest" description="Disordered" evidence="9">
    <location>
        <begin position="27"/>
        <end position="49"/>
    </location>
</feature>
<evidence type="ECO:0000256" key="10">
    <source>
        <dbReference type="SAM" id="SignalP"/>
    </source>
</evidence>
<evidence type="ECO:0000256" key="1">
    <source>
        <dbReference type="ARBA" id="ARBA00007450"/>
    </source>
</evidence>
<evidence type="ECO:0000256" key="7">
    <source>
        <dbReference type="ARBA" id="ARBA00031069"/>
    </source>
</evidence>
<feature type="region of interest" description="Disordered" evidence="9">
    <location>
        <begin position="206"/>
        <end position="251"/>
    </location>
</feature>
<feature type="region of interest" description="Disordered" evidence="9">
    <location>
        <begin position="419"/>
        <end position="439"/>
    </location>
</feature>
<dbReference type="STRING" id="431595.K3W628"/>
<dbReference type="GO" id="GO:0045842">
    <property type="term" value="P:positive regulation of mitotic metaphase/anaphase transition"/>
    <property type="evidence" value="ECO:0007669"/>
    <property type="project" value="TreeGrafter"/>
</dbReference>
<dbReference type="Pfam" id="PF12862">
    <property type="entry name" value="ANAPC5"/>
    <property type="match status" value="2"/>
</dbReference>
<evidence type="ECO:0000256" key="9">
    <source>
        <dbReference type="SAM" id="MobiDB-lite"/>
    </source>
</evidence>
<dbReference type="InterPro" id="IPR037679">
    <property type="entry name" value="Apc5"/>
</dbReference>